<proteinExistence type="predicted"/>
<feature type="compositionally biased region" description="Basic and acidic residues" evidence="1">
    <location>
        <begin position="1"/>
        <end position="11"/>
    </location>
</feature>
<protein>
    <submittedName>
        <fullName evidence="2">Uncharacterized protein</fullName>
    </submittedName>
</protein>
<evidence type="ECO:0000313" key="2">
    <source>
        <dbReference type="EMBL" id="AFK90081.1"/>
    </source>
</evidence>
<organism evidence="2">
    <name type="scientific">Salmonella sp. 14</name>
    <dbReference type="NCBI Taxonomy" id="1179812"/>
    <lineage>
        <taxon>Bacteria</taxon>
        <taxon>Pseudomonadati</taxon>
        <taxon>Pseudomonadota</taxon>
        <taxon>Gammaproteobacteria</taxon>
        <taxon>Enterobacterales</taxon>
        <taxon>Enterobacteriaceae</taxon>
        <taxon>Salmonella</taxon>
    </lineage>
</organism>
<sequence length="67" mass="7316">MEKASKQDGRRPGRRAPVSPREKPGRLRLPERNFAAPAAPRTLLSVVSRCCPGMRVLSGISSCNADR</sequence>
<dbReference type="EMBL" id="JQ418538">
    <property type="protein sequence ID" value="AFK90081.1"/>
    <property type="molecule type" value="Genomic_DNA"/>
</dbReference>
<feature type="compositionally biased region" description="Basic and acidic residues" evidence="1">
    <location>
        <begin position="20"/>
        <end position="31"/>
    </location>
</feature>
<accession>I3W3A4</accession>
<feature type="region of interest" description="Disordered" evidence="1">
    <location>
        <begin position="1"/>
        <end position="33"/>
    </location>
</feature>
<name>I3W3A4_9ENTR</name>
<dbReference type="AlphaFoldDB" id="I3W3A4"/>
<reference evidence="2" key="1">
    <citation type="submission" date="2012-01" db="EMBL/GenBank/DDBJ databases">
        <authorList>
            <person name="Summers A.O."/>
            <person name="Wireman J."/>
        </authorList>
    </citation>
    <scope>NUCLEOTIDE SEQUENCE</scope>
    <source>
        <strain evidence="2">14</strain>
        <plasmid evidence="2">p14-120</plasmid>
    </source>
</reference>
<geneLocation type="plasmid" evidence="2">
    <name>p14-120</name>
</geneLocation>
<keyword evidence="2" id="KW-0614">Plasmid</keyword>
<evidence type="ECO:0000256" key="1">
    <source>
        <dbReference type="SAM" id="MobiDB-lite"/>
    </source>
</evidence>